<dbReference type="InterPro" id="IPR050765">
    <property type="entry name" value="Riboflavin_Biosynth_HTPR"/>
</dbReference>
<feature type="domain" description="Bacterial bifunctional deaminase-reductase C-terminal" evidence="1">
    <location>
        <begin position="5"/>
        <end position="175"/>
    </location>
</feature>
<dbReference type="InterPro" id="IPR002734">
    <property type="entry name" value="RibDG_C"/>
</dbReference>
<evidence type="ECO:0000313" key="2">
    <source>
        <dbReference type="EMBL" id="MCP2177110.1"/>
    </source>
</evidence>
<evidence type="ECO:0000259" key="1">
    <source>
        <dbReference type="Pfam" id="PF01872"/>
    </source>
</evidence>
<dbReference type="Pfam" id="PF01872">
    <property type="entry name" value="RibD_C"/>
    <property type="match status" value="1"/>
</dbReference>
<dbReference type="RefSeq" id="WP_253662084.1">
    <property type="nucleotide sequence ID" value="NZ_BAAAJQ010000001.1"/>
</dbReference>
<organism evidence="2 3">
    <name type="scientific">Williamsia maris</name>
    <dbReference type="NCBI Taxonomy" id="72806"/>
    <lineage>
        <taxon>Bacteria</taxon>
        <taxon>Bacillati</taxon>
        <taxon>Actinomycetota</taxon>
        <taxon>Actinomycetes</taxon>
        <taxon>Mycobacteriales</taxon>
        <taxon>Nocardiaceae</taxon>
        <taxon>Williamsia</taxon>
    </lineage>
</organism>
<comment type="caution">
    <text evidence="2">The sequence shown here is derived from an EMBL/GenBank/DDBJ whole genome shotgun (WGS) entry which is preliminary data.</text>
</comment>
<sequence length="182" mass="19902">MRDLVITQNITVDGVVEATEDWFASAGEIDPDVDAALARQRDDSDGFLVGRETFVGMRDFWGPKTDDTTGVTAHLNSVAKYVVSQTIADPAWSNTEVLSGPLTDDIIRIKEQPGGDIVCTGSIGLCHDLIALGLVDEFRLFVYPFARGSGRRLFDGTPPRRLRLEESVAFPSGVTLVRYRAV</sequence>
<reference evidence="2 3" key="1">
    <citation type="submission" date="2022-06" db="EMBL/GenBank/DDBJ databases">
        <title>Genomic Encyclopedia of Archaeal and Bacterial Type Strains, Phase II (KMG-II): from individual species to whole genera.</title>
        <authorList>
            <person name="Goeker M."/>
        </authorList>
    </citation>
    <scope>NUCLEOTIDE SEQUENCE [LARGE SCALE GENOMIC DNA]</scope>
    <source>
        <strain evidence="2 3">DSM 44693</strain>
    </source>
</reference>
<protein>
    <submittedName>
        <fullName evidence="2">Dihydrofolate reductase</fullName>
    </submittedName>
</protein>
<dbReference type="PANTHER" id="PTHR38011">
    <property type="entry name" value="DIHYDROFOLATE REDUCTASE FAMILY PROTEIN (AFU_ORTHOLOGUE AFUA_8G06820)"/>
    <property type="match status" value="1"/>
</dbReference>
<proteinExistence type="predicted"/>
<dbReference type="PANTHER" id="PTHR38011:SF11">
    <property type="entry name" value="2,5-DIAMINO-6-RIBOSYLAMINO-4(3H)-PYRIMIDINONE 5'-PHOSPHATE REDUCTASE"/>
    <property type="match status" value="1"/>
</dbReference>
<dbReference type="EMBL" id="JAMTCJ010000003">
    <property type="protein sequence ID" value="MCP2177110.1"/>
    <property type="molecule type" value="Genomic_DNA"/>
</dbReference>
<evidence type="ECO:0000313" key="3">
    <source>
        <dbReference type="Proteomes" id="UP001206895"/>
    </source>
</evidence>
<dbReference type="Gene3D" id="3.40.430.10">
    <property type="entry name" value="Dihydrofolate Reductase, subunit A"/>
    <property type="match status" value="1"/>
</dbReference>
<accession>A0ABT1HHA3</accession>
<dbReference type="Proteomes" id="UP001206895">
    <property type="component" value="Unassembled WGS sequence"/>
</dbReference>
<gene>
    <name evidence="2" type="ORF">LX13_002938</name>
</gene>
<keyword evidence="3" id="KW-1185">Reference proteome</keyword>
<dbReference type="SUPFAM" id="SSF53597">
    <property type="entry name" value="Dihydrofolate reductase-like"/>
    <property type="match status" value="1"/>
</dbReference>
<name>A0ABT1HHA3_9NOCA</name>
<dbReference type="InterPro" id="IPR024072">
    <property type="entry name" value="DHFR-like_dom_sf"/>
</dbReference>